<dbReference type="VEuPathDB" id="FungiDB:RhiirFUN_003279"/>
<evidence type="ECO:0000259" key="1">
    <source>
        <dbReference type="PROSITE" id="PS50011"/>
    </source>
</evidence>
<evidence type="ECO:0000313" key="2">
    <source>
        <dbReference type="EMBL" id="CAB5387341.1"/>
    </source>
</evidence>
<dbReference type="InterPro" id="IPR001245">
    <property type="entry name" value="Ser-Thr/Tyr_kinase_cat_dom"/>
</dbReference>
<dbReference type="Proteomes" id="UP000684084">
    <property type="component" value="Unassembled WGS sequence"/>
</dbReference>
<dbReference type="InterPro" id="IPR000719">
    <property type="entry name" value="Prot_kinase_dom"/>
</dbReference>
<dbReference type="OrthoDB" id="2386294at2759"/>
<comment type="caution">
    <text evidence="2">The sequence shown here is derived from an EMBL/GenBank/DDBJ whole genome shotgun (WGS) entry which is preliminary data.</text>
</comment>
<organism evidence="2 3">
    <name type="scientific">Rhizophagus irregularis</name>
    <dbReference type="NCBI Taxonomy" id="588596"/>
    <lineage>
        <taxon>Eukaryota</taxon>
        <taxon>Fungi</taxon>
        <taxon>Fungi incertae sedis</taxon>
        <taxon>Mucoromycota</taxon>
        <taxon>Glomeromycotina</taxon>
        <taxon>Glomeromycetes</taxon>
        <taxon>Glomerales</taxon>
        <taxon>Glomeraceae</taxon>
        <taxon>Rhizophagus</taxon>
    </lineage>
</organism>
<proteinExistence type="predicted"/>
<dbReference type="AlphaFoldDB" id="A0A916EFJ2"/>
<reference evidence="2" key="1">
    <citation type="submission" date="2020-05" db="EMBL/GenBank/DDBJ databases">
        <authorList>
            <person name="Rincon C."/>
            <person name="Sanders R I."/>
            <person name="Robbins C."/>
            <person name="Chaturvedi A."/>
        </authorList>
    </citation>
    <scope>NUCLEOTIDE SEQUENCE</scope>
    <source>
        <strain evidence="2">CHB12</strain>
    </source>
</reference>
<dbReference type="GO" id="GO:0004672">
    <property type="term" value="F:protein kinase activity"/>
    <property type="evidence" value="ECO:0007669"/>
    <property type="project" value="InterPro"/>
</dbReference>
<accession>A0A916EFJ2</accession>
<evidence type="ECO:0000313" key="3">
    <source>
        <dbReference type="Proteomes" id="UP000684084"/>
    </source>
</evidence>
<feature type="domain" description="Protein kinase" evidence="1">
    <location>
        <begin position="1"/>
        <end position="67"/>
    </location>
</feature>
<name>A0A916EFJ2_9GLOM</name>
<dbReference type="PROSITE" id="PS50011">
    <property type="entry name" value="PROTEIN_KINASE_DOM"/>
    <property type="match status" value="1"/>
</dbReference>
<protein>
    <recommendedName>
        <fullName evidence="1">Protein kinase domain-containing protein</fullName>
    </recommendedName>
</protein>
<gene>
    <name evidence="2" type="ORF">CHRIB12_LOCUS20090</name>
</gene>
<dbReference type="EMBL" id="CAGKOT010000058">
    <property type="protein sequence ID" value="CAB5387341.1"/>
    <property type="molecule type" value="Genomic_DNA"/>
</dbReference>
<dbReference type="GO" id="GO:0005524">
    <property type="term" value="F:ATP binding"/>
    <property type="evidence" value="ECO:0007669"/>
    <property type="project" value="InterPro"/>
</dbReference>
<sequence>MLMYEILTGFPPFHDRVHDCHLAIDIVSGIRPTIPPDLPDTLKYLMEQCWDNNPEARPTSAKLHEYFSENSGSKLHDFGDLLRNCNVTKSNMGSNQQSSYETIQDKLAISVESVTSDSSVV</sequence>
<dbReference type="Pfam" id="PF07714">
    <property type="entry name" value="PK_Tyr_Ser-Thr"/>
    <property type="match status" value="1"/>
</dbReference>